<dbReference type="AlphaFoldDB" id="A0A2A9EER4"/>
<gene>
    <name evidence="1" type="ORF">ATL41_2058</name>
</gene>
<organism evidence="1 2">
    <name type="scientific">Flavimobilis soli</name>
    <dbReference type="NCBI Taxonomy" id="442709"/>
    <lineage>
        <taxon>Bacteria</taxon>
        <taxon>Bacillati</taxon>
        <taxon>Actinomycetota</taxon>
        <taxon>Actinomycetes</taxon>
        <taxon>Micrococcales</taxon>
        <taxon>Jonesiaceae</taxon>
        <taxon>Flavimobilis</taxon>
    </lineage>
</organism>
<evidence type="ECO:0000313" key="2">
    <source>
        <dbReference type="Proteomes" id="UP000221394"/>
    </source>
</evidence>
<dbReference type="SUPFAM" id="SSF55486">
    <property type="entry name" value="Metalloproteases ('zincins'), catalytic domain"/>
    <property type="match status" value="1"/>
</dbReference>
<dbReference type="OrthoDB" id="142939at2"/>
<proteinExistence type="predicted"/>
<keyword evidence="1" id="KW-0378">Hydrolase</keyword>
<dbReference type="Gene3D" id="1.20.150.30">
    <property type="entry name" value="Zincin-like metallopeptidase, N-terminal domain"/>
    <property type="match status" value="1"/>
</dbReference>
<dbReference type="PANTHER" id="PTHR39420">
    <property type="match status" value="1"/>
</dbReference>
<keyword evidence="2" id="KW-1185">Reference proteome</keyword>
<dbReference type="Pfam" id="PF10103">
    <property type="entry name" value="Zincin_2"/>
    <property type="match status" value="1"/>
</dbReference>
<evidence type="ECO:0000313" key="1">
    <source>
        <dbReference type="EMBL" id="PFG37303.1"/>
    </source>
</evidence>
<dbReference type="PANTHER" id="PTHR39420:SF1">
    <property type="entry name" value="HYDROLASE"/>
    <property type="match status" value="1"/>
</dbReference>
<dbReference type="Proteomes" id="UP000221394">
    <property type="component" value="Unassembled WGS sequence"/>
</dbReference>
<comment type="caution">
    <text evidence="1">The sequence shown here is derived from an EMBL/GenBank/DDBJ whole genome shotgun (WGS) entry which is preliminary data.</text>
</comment>
<dbReference type="InterPro" id="IPR042271">
    <property type="entry name" value="Zinicin_2_N"/>
</dbReference>
<sequence>MTGASDAVDWPVADAVGSGLVPAGPTGSRDELAEHVALLRASAQEAVPHVLRVTAMTPADGRDTSVPDALSRVLVVDRATWVRAAAETARSMLPDLAPPGSSPGTLARAAGGAEIGAALALASTRVLGQFDPFAPAPGRLLLVAPNILGAQRGLDAPARDFALWVCLHEQTHALQLAAAPWLADHLRARVAELSDDVARTGRELAEGPLPARLRAWWRTAERFVSAGREASLASRVLTPSQREVMAEIGAVMALLEGHADVMMDAVGPQVVPAVRTIRKGFDARRRDTSGLARQLGRLLGMEEKLAQYTDGAAFVREVRRAHGRDAVNLVWESPENLPTAREIHDPVAWGRRLGLGGSRA</sequence>
<dbReference type="RefSeq" id="WP_098459047.1">
    <property type="nucleotide sequence ID" value="NZ_PDJH01000001.1"/>
</dbReference>
<protein>
    <submittedName>
        <fullName evidence="1">Putative hydrolase/coenzyme F420 biosynthesis associated uncharacterized protein</fullName>
    </submittedName>
</protein>
<name>A0A2A9EER4_9MICO</name>
<dbReference type="InterPro" id="IPR022454">
    <property type="entry name" value="CHP03883_F420-assoc"/>
</dbReference>
<dbReference type="EMBL" id="PDJH01000001">
    <property type="protein sequence ID" value="PFG37303.1"/>
    <property type="molecule type" value="Genomic_DNA"/>
</dbReference>
<accession>A0A2A9EER4</accession>
<reference evidence="1 2" key="1">
    <citation type="submission" date="2017-10" db="EMBL/GenBank/DDBJ databases">
        <title>Sequencing the genomes of 1000 actinobacteria strains.</title>
        <authorList>
            <person name="Klenk H.-P."/>
        </authorList>
    </citation>
    <scope>NUCLEOTIDE SEQUENCE [LARGE SCALE GENOMIC DNA]</scope>
    <source>
        <strain evidence="1 2">DSM 21574</strain>
    </source>
</reference>
<dbReference type="InterPro" id="IPR018766">
    <property type="entry name" value="Zinicin_2"/>
</dbReference>
<dbReference type="NCBIfam" id="TIGR03883">
    <property type="entry name" value="DUF2342_F420"/>
    <property type="match status" value="1"/>
</dbReference>
<dbReference type="GO" id="GO:0016787">
    <property type="term" value="F:hydrolase activity"/>
    <property type="evidence" value="ECO:0007669"/>
    <property type="project" value="UniProtKB-KW"/>
</dbReference>
<dbReference type="NCBIfam" id="TIGR03624">
    <property type="entry name" value="putative hydrolase"/>
    <property type="match status" value="1"/>
</dbReference>